<dbReference type="FunFam" id="3.90.1150.10:FF:000080">
    <property type="entry name" value="Bifunctional dethiobiotin synthetase/adenosylmethionine-8-amino-7-oxononanoate aminotransferase"/>
    <property type="match status" value="1"/>
</dbReference>
<sequence>MLRVGAVLWPHFPCLQVYGANTDVGKTIVSTLLCHAWSKKRKTFYLKPVSTGAPEEADNRQLTMGNGDGLEVVQSSMNDCNDPAVPQSLMTIKVRIVIQSALTIATPSHICKFVKNVSARTLFQFSQPLSPHLAVRHDGRLAESSNEAIRQCIYDELASYAAKGDGVGLVETAGGVLSPNPQLGLQADLYRPFRLPVVLVGDSRLGGISTSLSSFESLYLRGYDLSSLVLFEDEVYKNHGYLSDHFQEKNIRTFTIPPPPEQAASLEEDMKAMQHYYDTVSQSEPIQRVLENFDQQHESRVSGLKSMADEAHEKIWYPFTQHQGRTKKDIMVIDSAYDDDFASLTTNATTDAIQPNATKASYGSILQPAMDASASWWTQGLGHGNPELALAATYAAGRYGHVMFASAINQPALELTRLLLEGHDNPRLAKVFFTDNGSTGMEVAIKMALRATCRRYGWNHNDDDIKILGLRGSYHGDTMGVMDASEPSVYNAKVEWYQPRGSWLDFPTIKLRKGTWIVEPPAGFEHVFDPPQEYSDLEDIMDLSKRKDSPEYQFYIEGILNHLVRIKGYKFGGLVMEPVVLGAGGMFFVDPLFQRQLISTIRSNPSLINPSILPTSNTTSIDEKSWSGLPTVFDEVFTGIYRLNRFNCNSYLQSTPDIVVNAKLLTGGLIPLCTTTASQEIFDAFLSDSKSEALLHGHSYTAHAVGCNVAVESLKQLNKLHDPRNADKSSWTTFAKSWSPTPSLTNLDTHTWSTWNPSILTALSHKARVSHINALGSVLSISLQDSAGGGYTSTAAICLQKSLLKPKNGWCVHSRVLGNVIYFMASQTARPEQIRQIEERIWEELGEFDGGGDAEAAVEVVRREGLFRDVKV</sequence>
<dbReference type="SUPFAM" id="SSF53383">
    <property type="entry name" value="PLP-dependent transferases"/>
    <property type="match status" value="1"/>
</dbReference>
<dbReference type="GO" id="GO:0000287">
    <property type="term" value="F:magnesium ion binding"/>
    <property type="evidence" value="ECO:0007669"/>
    <property type="project" value="InterPro"/>
</dbReference>
<dbReference type="PANTHER" id="PTHR42684">
    <property type="entry name" value="ADENOSYLMETHIONINE-8-AMINO-7-OXONONANOATE AMINOTRANSFERASE"/>
    <property type="match status" value="1"/>
</dbReference>
<protein>
    <submittedName>
        <fullName evidence="3">Dethiobiotin synthase</fullName>
    </submittedName>
</protein>
<dbReference type="GO" id="GO:0004141">
    <property type="term" value="F:dethiobiotin synthase activity"/>
    <property type="evidence" value="ECO:0007669"/>
    <property type="project" value="InterPro"/>
</dbReference>
<accession>A0A4Z1PG77</accession>
<organism evidence="3 4">
    <name type="scientific">Venturia nashicola</name>
    <dbReference type="NCBI Taxonomy" id="86259"/>
    <lineage>
        <taxon>Eukaryota</taxon>
        <taxon>Fungi</taxon>
        <taxon>Dikarya</taxon>
        <taxon>Ascomycota</taxon>
        <taxon>Pezizomycotina</taxon>
        <taxon>Dothideomycetes</taxon>
        <taxon>Pleosporomycetidae</taxon>
        <taxon>Venturiales</taxon>
        <taxon>Venturiaceae</taxon>
        <taxon>Venturia</taxon>
    </lineage>
</organism>
<keyword evidence="2" id="KW-0808">Transferase</keyword>
<dbReference type="PANTHER" id="PTHR42684:SF3">
    <property type="entry name" value="ADENOSYLMETHIONINE-8-AMINO-7-OXONONANOATE AMINOTRANSFERASE"/>
    <property type="match status" value="1"/>
</dbReference>
<dbReference type="InterPro" id="IPR005814">
    <property type="entry name" value="Aminotrans_3"/>
</dbReference>
<proteinExistence type="inferred from homology"/>
<evidence type="ECO:0000313" key="3">
    <source>
        <dbReference type="EMBL" id="TID27606.1"/>
    </source>
</evidence>
<dbReference type="SUPFAM" id="SSF52540">
    <property type="entry name" value="P-loop containing nucleoside triphosphate hydrolases"/>
    <property type="match status" value="1"/>
</dbReference>
<dbReference type="Gene3D" id="3.40.640.10">
    <property type="entry name" value="Type I PLP-dependent aspartate aminotransferase-like (Major domain)"/>
    <property type="match status" value="1"/>
</dbReference>
<keyword evidence="4" id="KW-1185">Reference proteome</keyword>
<dbReference type="STRING" id="86259.A0A4Z1PG77"/>
<dbReference type="GO" id="GO:0030170">
    <property type="term" value="F:pyridoxal phosphate binding"/>
    <property type="evidence" value="ECO:0007669"/>
    <property type="project" value="InterPro"/>
</dbReference>
<gene>
    <name evidence="3" type="ORF">E6O75_ATG00373</name>
</gene>
<dbReference type="GO" id="GO:0009102">
    <property type="term" value="P:biotin biosynthetic process"/>
    <property type="evidence" value="ECO:0007669"/>
    <property type="project" value="UniProtKB-UniPathway"/>
</dbReference>
<comment type="caution">
    <text evidence="3">The sequence shown here is derived from an EMBL/GenBank/DDBJ whole genome shotgun (WGS) entry which is preliminary data.</text>
</comment>
<dbReference type="AlphaFoldDB" id="A0A4Z1PG77"/>
<dbReference type="InterPro" id="IPR015424">
    <property type="entry name" value="PyrdxlP-dep_Trfase"/>
</dbReference>
<dbReference type="GO" id="GO:0005524">
    <property type="term" value="F:ATP binding"/>
    <property type="evidence" value="ECO:0007669"/>
    <property type="project" value="InterPro"/>
</dbReference>
<dbReference type="CDD" id="cd03109">
    <property type="entry name" value="DTBS"/>
    <property type="match status" value="1"/>
</dbReference>
<dbReference type="Pfam" id="PF00202">
    <property type="entry name" value="Aminotran_3"/>
    <property type="match status" value="2"/>
</dbReference>
<dbReference type="Proteomes" id="UP000298493">
    <property type="component" value="Unassembled WGS sequence"/>
</dbReference>
<keyword evidence="1" id="KW-0032">Aminotransferase</keyword>
<name>A0A4Z1PG77_9PEZI</name>
<dbReference type="GO" id="GO:0004015">
    <property type="term" value="F:adenosylmethionine-8-amino-7-oxononanoate transaminase activity"/>
    <property type="evidence" value="ECO:0007669"/>
    <property type="project" value="TreeGrafter"/>
</dbReference>
<dbReference type="InterPro" id="IPR004472">
    <property type="entry name" value="DTB_synth_BioD"/>
</dbReference>
<dbReference type="HAMAP" id="MF_00336">
    <property type="entry name" value="BioD"/>
    <property type="match status" value="1"/>
</dbReference>
<dbReference type="EMBL" id="SNSC02000001">
    <property type="protein sequence ID" value="TID27606.1"/>
    <property type="molecule type" value="Genomic_DNA"/>
</dbReference>
<dbReference type="UniPathway" id="UPA00078"/>
<evidence type="ECO:0000256" key="1">
    <source>
        <dbReference type="ARBA" id="ARBA00022576"/>
    </source>
</evidence>
<dbReference type="Pfam" id="PF13500">
    <property type="entry name" value="AAA_26"/>
    <property type="match status" value="2"/>
</dbReference>
<evidence type="ECO:0000313" key="4">
    <source>
        <dbReference type="Proteomes" id="UP000298493"/>
    </source>
</evidence>
<evidence type="ECO:0000256" key="2">
    <source>
        <dbReference type="ARBA" id="ARBA00022679"/>
    </source>
</evidence>
<dbReference type="Gene3D" id="3.40.50.300">
    <property type="entry name" value="P-loop containing nucleotide triphosphate hydrolases"/>
    <property type="match status" value="1"/>
</dbReference>
<dbReference type="InterPro" id="IPR027417">
    <property type="entry name" value="P-loop_NTPase"/>
</dbReference>
<dbReference type="GO" id="GO:0005739">
    <property type="term" value="C:mitochondrion"/>
    <property type="evidence" value="ECO:0007669"/>
    <property type="project" value="TreeGrafter"/>
</dbReference>
<reference evidence="3 4" key="1">
    <citation type="submission" date="2019-04" db="EMBL/GenBank/DDBJ databases">
        <title>High contiguity whole genome sequence and gene annotation resource for two Venturia nashicola isolates.</title>
        <authorList>
            <person name="Prokchorchik M."/>
            <person name="Won K."/>
            <person name="Lee Y."/>
            <person name="Choi E.D."/>
            <person name="Segonzac C."/>
            <person name="Sohn K.H."/>
        </authorList>
    </citation>
    <scope>NUCLEOTIDE SEQUENCE [LARGE SCALE GENOMIC DNA]</scope>
    <source>
        <strain evidence="3 4">PRI2</strain>
    </source>
</reference>
<dbReference type="InterPro" id="IPR015421">
    <property type="entry name" value="PyrdxlP-dep_Trfase_major"/>
</dbReference>